<evidence type="ECO:0000313" key="2">
    <source>
        <dbReference type="Proteomes" id="UP001062846"/>
    </source>
</evidence>
<dbReference type="Proteomes" id="UP001062846">
    <property type="component" value="Chromosome 4"/>
</dbReference>
<comment type="caution">
    <text evidence="1">The sequence shown here is derived from an EMBL/GenBank/DDBJ whole genome shotgun (WGS) entry which is preliminary data.</text>
</comment>
<dbReference type="EMBL" id="CM046391">
    <property type="protein sequence ID" value="KAI8559551.1"/>
    <property type="molecule type" value="Genomic_DNA"/>
</dbReference>
<proteinExistence type="predicted"/>
<accession>A0ACC0P310</accession>
<reference evidence="1" key="1">
    <citation type="submission" date="2022-02" db="EMBL/GenBank/DDBJ databases">
        <title>Plant Genome Project.</title>
        <authorList>
            <person name="Zhang R.-G."/>
        </authorList>
    </citation>
    <scope>NUCLEOTIDE SEQUENCE</scope>
    <source>
        <strain evidence="1">AT1</strain>
    </source>
</reference>
<gene>
    <name evidence="1" type="ORF">RHMOL_Rhmol04G0183100</name>
</gene>
<organism evidence="1 2">
    <name type="scientific">Rhododendron molle</name>
    <name type="common">Chinese azalea</name>
    <name type="synonym">Azalea mollis</name>
    <dbReference type="NCBI Taxonomy" id="49168"/>
    <lineage>
        <taxon>Eukaryota</taxon>
        <taxon>Viridiplantae</taxon>
        <taxon>Streptophyta</taxon>
        <taxon>Embryophyta</taxon>
        <taxon>Tracheophyta</taxon>
        <taxon>Spermatophyta</taxon>
        <taxon>Magnoliopsida</taxon>
        <taxon>eudicotyledons</taxon>
        <taxon>Gunneridae</taxon>
        <taxon>Pentapetalae</taxon>
        <taxon>asterids</taxon>
        <taxon>Ericales</taxon>
        <taxon>Ericaceae</taxon>
        <taxon>Ericoideae</taxon>
        <taxon>Rhodoreae</taxon>
        <taxon>Rhododendron</taxon>
    </lineage>
</organism>
<name>A0ACC0P310_RHOML</name>
<keyword evidence="2" id="KW-1185">Reference proteome</keyword>
<evidence type="ECO:0000313" key="1">
    <source>
        <dbReference type="EMBL" id="KAI8559551.1"/>
    </source>
</evidence>
<sequence>MEHPDYCIYHRMVCHSTNDCWGLQTLFEKFMIKEAVELTVTKDVLRNPLLNHKDNKKAIMMVTISHHEENEEPTACEIANTEGSECPNFEESGASSLQNSMKFKWLFEEFGFSQATRFNATKAILCVAEEHGEQCMGLSSSVRKTLRNNHLPITFTEADR</sequence>
<protein>
    <submittedName>
        <fullName evidence="1">Uncharacterized protein</fullName>
    </submittedName>
</protein>